<evidence type="ECO:0000256" key="1">
    <source>
        <dbReference type="ARBA" id="ARBA00007074"/>
    </source>
</evidence>
<dbReference type="InterPro" id="IPR000064">
    <property type="entry name" value="NLP_P60_dom"/>
</dbReference>
<keyword evidence="7" id="KW-1185">Reference proteome</keyword>
<keyword evidence="2" id="KW-0645">Protease</keyword>
<evidence type="ECO:0000256" key="3">
    <source>
        <dbReference type="ARBA" id="ARBA00022801"/>
    </source>
</evidence>
<comment type="similarity">
    <text evidence="1">Belongs to the peptidase C40 family.</text>
</comment>
<evidence type="ECO:0000313" key="7">
    <source>
        <dbReference type="Proteomes" id="UP001596058"/>
    </source>
</evidence>
<dbReference type="PANTHER" id="PTHR47359:SF3">
    <property type="entry name" value="NLP_P60 DOMAIN-CONTAINING PROTEIN-RELATED"/>
    <property type="match status" value="1"/>
</dbReference>
<keyword evidence="3" id="KW-0378">Hydrolase</keyword>
<sequence>MIVGAIAAGGGLVTGLVLIAGMAGGAQYAAVASDPAQMSHAVCGYETKNKGITLGLSARQADNAKAVVEVAIKLNLPQRAAEIALATALQESRLDNGAVSKEGKSFGLFQQTPSVGWGTREQVTTPSYAARSFYKRLIQVRGWTTMPLTKAAAIVQRPQRNLRGEYAKHEALARKLVDTLWPDAKGLTDEEQSQVQTSIEAAASLGVPREAVVTDLASGLRQKYGTQRDPAAVRKQAEDIVRTIAGKLCTKLDGLSTAAGSARAVIAVTSALAQRGIAYSWGGGGPAGPSFGIGRGANTKGFDCSGLTEYAWGKAGARIGGTTYEQVNSGQKIPRSQIQPGDLVFYETDSSRPGPDHVGLAVSGAEMVNAPHTGAVVRVDRIDRRGYAGAVRPS</sequence>
<dbReference type="Gene3D" id="3.90.1720.10">
    <property type="entry name" value="endopeptidase domain like (from Nostoc punctiforme)"/>
    <property type="match status" value="1"/>
</dbReference>
<dbReference type="PANTHER" id="PTHR47359">
    <property type="entry name" value="PEPTIDOGLYCAN DL-ENDOPEPTIDASE CWLO"/>
    <property type="match status" value="1"/>
</dbReference>
<evidence type="ECO:0000256" key="2">
    <source>
        <dbReference type="ARBA" id="ARBA00022670"/>
    </source>
</evidence>
<evidence type="ECO:0000259" key="5">
    <source>
        <dbReference type="PROSITE" id="PS51935"/>
    </source>
</evidence>
<dbReference type="Proteomes" id="UP001596058">
    <property type="component" value="Unassembled WGS sequence"/>
</dbReference>
<evidence type="ECO:0000313" key="6">
    <source>
        <dbReference type="EMBL" id="MFC5830629.1"/>
    </source>
</evidence>
<evidence type="ECO:0000256" key="4">
    <source>
        <dbReference type="ARBA" id="ARBA00022807"/>
    </source>
</evidence>
<gene>
    <name evidence="6" type="ORF">ACFPZ3_42830</name>
</gene>
<dbReference type="RefSeq" id="WP_379520103.1">
    <property type="nucleotide sequence ID" value="NZ_JBHSPA010000055.1"/>
</dbReference>
<name>A0ABW1CYK0_9ACTN</name>
<protein>
    <submittedName>
        <fullName evidence="6">C40 family peptidase</fullName>
    </submittedName>
</protein>
<feature type="domain" description="NlpC/P60" evidence="5">
    <location>
        <begin position="259"/>
        <end position="394"/>
    </location>
</feature>
<dbReference type="InterPro" id="IPR051794">
    <property type="entry name" value="PG_Endopeptidase_C40"/>
</dbReference>
<organism evidence="6 7">
    <name type="scientific">Nonomuraea insulae</name>
    <dbReference type="NCBI Taxonomy" id="1616787"/>
    <lineage>
        <taxon>Bacteria</taxon>
        <taxon>Bacillati</taxon>
        <taxon>Actinomycetota</taxon>
        <taxon>Actinomycetes</taxon>
        <taxon>Streptosporangiales</taxon>
        <taxon>Streptosporangiaceae</taxon>
        <taxon>Nonomuraea</taxon>
    </lineage>
</organism>
<dbReference type="Pfam" id="PF00877">
    <property type="entry name" value="NLPC_P60"/>
    <property type="match status" value="1"/>
</dbReference>
<dbReference type="InterPro" id="IPR038765">
    <property type="entry name" value="Papain-like_cys_pep_sf"/>
</dbReference>
<dbReference type="SUPFAM" id="SSF54001">
    <property type="entry name" value="Cysteine proteinases"/>
    <property type="match status" value="1"/>
</dbReference>
<proteinExistence type="inferred from homology"/>
<dbReference type="EMBL" id="JBHSPA010000055">
    <property type="protein sequence ID" value="MFC5830629.1"/>
    <property type="molecule type" value="Genomic_DNA"/>
</dbReference>
<comment type="caution">
    <text evidence="6">The sequence shown here is derived from an EMBL/GenBank/DDBJ whole genome shotgun (WGS) entry which is preliminary data.</text>
</comment>
<accession>A0ABW1CYK0</accession>
<reference evidence="7" key="1">
    <citation type="journal article" date="2019" name="Int. J. Syst. Evol. Microbiol.">
        <title>The Global Catalogue of Microorganisms (GCM) 10K type strain sequencing project: providing services to taxonomists for standard genome sequencing and annotation.</title>
        <authorList>
            <consortium name="The Broad Institute Genomics Platform"/>
            <consortium name="The Broad Institute Genome Sequencing Center for Infectious Disease"/>
            <person name="Wu L."/>
            <person name="Ma J."/>
        </authorList>
    </citation>
    <scope>NUCLEOTIDE SEQUENCE [LARGE SCALE GENOMIC DNA]</scope>
    <source>
        <strain evidence="7">CCUG 53903</strain>
    </source>
</reference>
<dbReference type="PROSITE" id="PS51935">
    <property type="entry name" value="NLPC_P60"/>
    <property type="match status" value="1"/>
</dbReference>
<keyword evidence="4" id="KW-0788">Thiol protease</keyword>